<name>A0A147KIU7_THECS</name>
<dbReference type="Gene3D" id="3.20.20.210">
    <property type="match status" value="1"/>
</dbReference>
<dbReference type="GO" id="GO:0009086">
    <property type="term" value="P:methionine biosynthetic process"/>
    <property type="evidence" value="ECO:0007669"/>
    <property type="project" value="InterPro"/>
</dbReference>
<organism evidence="3 4">
    <name type="scientific">Thermobifida cellulosilytica TB100</name>
    <dbReference type="NCBI Taxonomy" id="665004"/>
    <lineage>
        <taxon>Bacteria</taxon>
        <taxon>Bacillati</taxon>
        <taxon>Actinomycetota</taxon>
        <taxon>Actinomycetes</taxon>
        <taxon>Streptosporangiales</taxon>
        <taxon>Nocardiopsidaceae</taxon>
        <taxon>Thermobifida</taxon>
    </lineage>
</organism>
<dbReference type="Pfam" id="PF01717">
    <property type="entry name" value="Meth_synt_2"/>
    <property type="match status" value="1"/>
</dbReference>
<keyword evidence="4" id="KW-1185">Reference proteome</keyword>
<dbReference type="Proteomes" id="UP000074382">
    <property type="component" value="Unassembled WGS sequence"/>
</dbReference>
<evidence type="ECO:0000313" key="3">
    <source>
        <dbReference type="EMBL" id="KUP97210.1"/>
    </source>
</evidence>
<sequence length="342" mass="36498">MNEQQRHPWQPGTSTGIGSWPGTEPGEAVRTVLGELPLLPHLPELPGRGAGADMIGRTGALLVELPIEVQPSGWRVTQRAGRDLVRARSYLSWDLDALEEHAAEYSGPFKVQVTGLWTMAASVELRGGEKMLADPGAVADLCESLLEGLLAHLADVRSRVPGADLLVQVDEPSLPAVLTGSVPTASGYGRLRAVDRVVVEERLRALFGAISDAGAHPLVHCCAPRVPVDLLRRSGARALSLDATQLTRESDEAIGVAVESGVGLLLGVVPAVDRRLSLPVDTVEPVRELWHRIGFDPEQASRDVVITPVCGLAGASPAHARAALDLCREAARVLRDEPRPRQ</sequence>
<feature type="region of interest" description="Disordered" evidence="1">
    <location>
        <begin position="1"/>
        <end position="26"/>
    </location>
</feature>
<evidence type="ECO:0000259" key="2">
    <source>
        <dbReference type="Pfam" id="PF01717"/>
    </source>
</evidence>
<dbReference type="EMBL" id="LGEM01000035">
    <property type="protein sequence ID" value="KUP97210.1"/>
    <property type="molecule type" value="Genomic_DNA"/>
</dbReference>
<accession>A0A147KIU7</accession>
<dbReference type="OrthoDB" id="5242426at2"/>
<evidence type="ECO:0000313" key="4">
    <source>
        <dbReference type="Proteomes" id="UP000074382"/>
    </source>
</evidence>
<dbReference type="GO" id="GO:0003871">
    <property type="term" value="F:5-methyltetrahydropteroyltriglutamate-homocysteine S-methyltransferase activity"/>
    <property type="evidence" value="ECO:0007669"/>
    <property type="project" value="InterPro"/>
</dbReference>
<dbReference type="CDD" id="cd03310">
    <property type="entry name" value="CIMS_like"/>
    <property type="match status" value="1"/>
</dbReference>
<comment type="caution">
    <text evidence="3">The sequence shown here is derived from an EMBL/GenBank/DDBJ whole genome shotgun (WGS) entry which is preliminary data.</text>
</comment>
<dbReference type="InterPro" id="IPR002629">
    <property type="entry name" value="Met_Synth_C/arc"/>
</dbReference>
<feature type="domain" description="Cobalamin-independent methionine synthase MetE C-terminal/archaeal" evidence="2">
    <location>
        <begin position="13"/>
        <end position="332"/>
    </location>
</feature>
<dbReference type="PATRIC" id="fig|665004.4.peg.471"/>
<evidence type="ECO:0000256" key="1">
    <source>
        <dbReference type="SAM" id="MobiDB-lite"/>
    </source>
</evidence>
<dbReference type="RefSeq" id="WP_068753235.1">
    <property type="nucleotide sequence ID" value="NZ_KQ950180.1"/>
</dbReference>
<dbReference type="GO" id="GO:0008270">
    <property type="term" value="F:zinc ion binding"/>
    <property type="evidence" value="ECO:0007669"/>
    <property type="project" value="InterPro"/>
</dbReference>
<dbReference type="STRING" id="665004.AC529_08215"/>
<dbReference type="AlphaFoldDB" id="A0A147KIU7"/>
<gene>
    <name evidence="3" type="ORF">AC529_08215</name>
</gene>
<protein>
    <submittedName>
        <fullName evidence="3">Methionine synthase</fullName>
    </submittedName>
</protein>
<proteinExistence type="predicted"/>
<dbReference type="SUPFAM" id="SSF51726">
    <property type="entry name" value="UROD/MetE-like"/>
    <property type="match status" value="1"/>
</dbReference>
<dbReference type="InterPro" id="IPR038071">
    <property type="entry name" value="UROD/MetE-like_sf"/>
</dbReference>
<reference evidence="4" key="1">
    <citation type="journal article" date="2017" name="Acta Aliment.">
        <title>Plant polysaccharide degrading enzyme system of Thermpbifida cellulosilytica TB100 revealed by de novo genome project data.</title>
        <authorList>
            <person name="Toth A."/>
            <person name="Baka E."/>
            <person name="Luzics S."/>
            <person name="Bata-Vidacs I."/>
            <person name="Nagy I."/>
            <person name="Balint B."/>
            <person name="Herceg R."/>
            <person name="Olasz F."/>
            <person name="Wilk T."/>
            <person name="Nagy T."/>
            <person name="Kriszt B."/>
            <person name="Nagy I."/>
            <person name="Kukolya J."/>
        </authorList>
    </citation>
    <scope>NUCLEOTIDE SEQUENCE [LARGE SCALE GENOMIC DNA]</scope>
    <source>
        <strain evidence="4">TB100</strain>
    </source>
</reference>